<dbReference type="InterPro" id="IPR026913">
    <property type="entry name" value="METTL24"/>
</dbReference>
<evidence type="ECO:0000259" key="3">
    <source>
        <dbReference type="Pfam" id="PF13383"/>
    </source>
</evidence>
<keyword evidence="2" id="KW-1133">Transmembrane helix</keyword>
<keyword evidence="2" id="KW-0812">Transmembrane</keyword>
<dbReference type="InterPro" id="IPR025714">
    <property type="entry name" value="Methyltranfer_dom"/>
</dbReference>
<gene>
    <name evidence="4" type="ORF">GCK32_006474</name>
</gene>
<feature type="region of interest" description="Disordered" evidence="1">
    <location>
        <begin position="274"/>
        <end position="300"/>
    </location>
</feature>
<dbReference type="EMBL" id="WIXE01026128">
    <property type="protein sequence ID" value="KAK5964167.1"/>
    <property type="molecule type" value="Genomic_DNA"/>
</dbReference>
<feature type="transmembrane region" description="Helical" evidence="2">
    <location>
        <begin position="21"/>
        <end position="42"/>
    </location>
</feature>
<dbReference type="Proteomes" id="UP001331761">
    <property type="component" value="Unassembled WGS sequence"/>
</dbReference>
<name>A0AAN8EY99_TRICO</name>
<proteinExistence type="predicted"/>
<sequence length="300" mass="33521">MPDSAIQDYTTRKGFAYSQMFRTTIFVVALLIASTVSLFYFINYGNGPSLSLAYQGLLRYSAGNTSTFAAAPNTWVRDYFAERAPMRASLLSFVPENTFATLYNVLEPEYYIQSCSAVLINHFYALCPNLVRVGNLNDGGKFVCNPRMLPMGNCSIYSLGIREDISFEQDLQAFNNHACALYGYDKDPSKHETISAYERINGKVMTLRIASISRPDEDEYTLDDLAKKNGDNSTSIEILKMDIEGGEHSALIPFLRKYRVCQLLLEIHGDPIMHDVSPPQKPTESTSLTAARPFVPPVPT</sequence>
<organism evidence="4 5">
    <name type="scientific">Trichostrongylus colubriformis</name>
    <name type="common">Black scour worm</name>
    <dbReference type="NCBI Taxonomy" id="6319"/>
    <lineage>
        <taxon>Eukaryota</taxon>
        <taxon>Metazoa</taxon>
        <taxon>Ecdysozoa</taxon>
        <taxon>Nematoda</taxon>
        <taxon>Chromadorea</taxon>
        <taxon>Rhabditida</taxon>
        <taxon>Rhabditina</taxon>
        <taxon>Rhabditomorpha</taxon>
        <taxon>Strongyloidea</taxon>
        <taxon>Trichostrongylidae</taxon>
        <taxon>Trichostrongylus</taxon>
    </lineage>
</organism>
<accession>A0AAN8EY99</accession>
<evidence type="ECO:0000256" key="1">
    <source>
        <dbReference type="SAM" id="MobiDB-lite"/>
    </source>
</evidence>
<protein>
    <recommendedName>
        <fullName evidence="3">Methyltransferase domain-containing protein</fullName>
    </recommendedName>
</protein>
<dbReference type="PANTHER" id="PTHR32026:SF27">
    <property type="entry name" value="METHYLTRANSFERASE FKBM DOMAIN-CONTAINING PROTEIN-RELATED"/>
    <property type="match status" value="1"/>
</dbReference>
<reference evidence="4 5" key="1">
    <citation type="submission" date="2019-10" db="EMBL/GenBank/DDBJ databases">
        <title>Assembly and Annotation for the nematode Trichostrongylus colubriformis.</title>
        <authorList>
            <person name="Martin J."/>
        </authorList>
    </citation>
    <scope>NUCLEOTIDE SEQUENCE [LARGE SCALE GENOMIC DNA]</scope>
    <source>
        <strain evidence="4">G859</strain>
        <tissue evidence="4">Whole worm</tissue>
    </source>
</reference>
<dbReference type="AlphaFoldDB" id="A0AAN8EY99"/>
<comment type="caution">
    <text evidence="4">The sequence shown here is derived from an EMBL/GenBank/DDBJ whole genome shotgun (WGS) entry which is preliminary data.</text>
</comment>
<dbReference type="SUPFAM" id="SSF53335">
    <property type="entry name" value="S-adenosyl-L-methionine-dependent methyltransferases"/>
    <property type="match status" value="1"/>
</dbReference>
<dbReference type="PANTHER" id="PTHR32026">
    <property type="entry name" value="METHYLTRANSFERASE-LIKE PROTEIN 24"/>
    <property type="match status" value="1"/>
</dbReference>
<keyword evidence="2" id="KW-0472">Membrane</keyword>
<dbReference type="Pfam" id="PF13383">
    <property type="entry name" value="Methyltransf_22"/>
    <property type="match status" value="1"/>
</dbReference>
<evidence type="ECO:0000313" key="5">
    <source>
        <dbReference type="Proteomes" id="UP001331761"/>
    </source>
</evidence>
<evidence type="ECO:0000313" key="4">
    <source>
        <dbReference type="EMBL" id="KAK5964167.1"/>
    </source>
</evidence>
<keyword evidence="5" id="KW-1185">Reference proteome</keyword>
<evidence type="ECO:0000256" key="2">
    <source>
        <dbReference type="SAM" id="Phobius"/>
    </source>
</evidence>
<feature type="domain" description="Methyltransferase" evidence="3">
    <location>
        <begin position="126"/>
        <end position="276"/>
    </location>
</feature>
<dbReference type="InterPro" id="IPR029063">
    <property type="entry name" value="SAM-dependent_MTases_sf"/>
</dbReference>